<accession>A0AAV2D1G9</accession>
<gene>
    <name evidence="1" type="ORF">LTRI10_LOCUS9594</name>
</gene>
<evidence type="ECO:0008006" key="3">
    <source>
        <dbReference type="Google" id="ProtNLM"/>
    </source>
</evidence>
<dbReference type="Proteomes" id="UP001497516">
    <property type="component" value="Chromosome 10"/>
</dbReference>
<evidence type="ECO:0000313" key="1">
    <source>
        <dbReference type="EMBL" id="CAL1362731.1"/>
    </source>
</evidence>
<proteinExistence type="predicted"/>
<dbReference type="AlphaFoldDB" id="A0AAV2D1G9"/>
<dbReference type="EMBL" id="OZ034814">
    <property type="protein sequence ID" value="CAL1362731.1"/>
    <property type="molecule type" value="Genomic_DNA"/>
</dbReference>
<organism evidence="1 2">
    <name type="scientific">Linum trigynum</name>
    <dbReference type="NCBI Taxonomy" id="586398"/>
    <lineage>
        <taxon>Eukaryota</taxon>
        <taxon>Viridiplantae</taxon>
        <taxon>Streptophyta</taxon>
        <taxon>Embryophyta</taxon>
        <taxon>Tracheophyta</taxon>
        <taxon>Spermatophyta</taxon>
        <taxon>Magnoliopsida</taxon>
        <taxon>eudicotyledons</taxon>
        <taxon>Gunneridae</taxon>
        <taxon>Pentapetalae</taxon>
        <taxon>rosids</taxon>
        <taxon>fabids</taxon>
        <taxon>Malpighiales</taxon>
        <taxon>Linaceae</taxon>
        <taxon>Linum</taxon>
    </lineage>
</organism>
<sequence length="90" mass="10517">MPSIISATQTVAIQGRQILDAAMVANELIDAIRKHGFPWIILKLDLEKAFDNINWEFLEFLLRRMGLWCDPDQLDSKIYLYSSFLCARQW</sequence>
<name>A0AAV2D1G9_9ROSI</name>
<evidence type="ECO:0000313" key="2">
    <source>
        <dbReference type="Proteomes" id="UP001497516"/>
    </source>
</evidence>
<reference evidence="1 2" key="1">
    <citation type="submission" date="2024-04" db="EMBL/GenBank/DDBJ databases">
        <authorList>
            <person name="Fracassetti M."/>
        </authorList>
    </citation>
    <scope>NUCLEOTIDE SEQUENCE [LARGE SCALE GENOMIC DNA]</scope>
</reference>
<protein>
    <recommendedName>
        <fullName evidence="3">Reverse transcriptase domain-containing protein</fullName>
    </recommendedName>
</protein>
<keyword evidence="2" id="KW-1185">Reference proteome</keyword>